<keyword evidence="2" id="KW-1185">Reference proteome</keyword>
<protein>
    <submittedName>
        <fullName evidence="1">Uncharacterized protein</fullName>
    </submittedName>
</protein>
<dbReference type="Proteomes" id="UP001153331">
    <property type="component" value="Unassembled WGS sequence"/>
</dbReference>
<organism evidence="1 2">
    <name type="scientific">Boeremia exigua</name>
    <dbReference type="NCBI Taxonomy" id="749465"/>
    <lineage>
        <taxon>Eukaryota</taxon>
        <taxon>Fungi</taxon>
        <taxon>Dikarya</taxon>
        <taxon>Ascomycota</taxon>
        <taxon>Pezizomycotina</taxon>
        <taxon>Dothideomycetes</taxon>
        <taxon>Pleosporomycetidae</taxon>
        <taxon>Pleosporales</taxon>
        <taxon>Pleosporineae</taxon>
        <taxon>Didymellaceae</taxon>
        <taxon>Boeremia</taxon>
    </lineage>
</organism>
<accession>A0ACC2IRV7</accession>
<sequence length="84" mass="9209">MQSRKSWSEENECTSAGDEESNSLFVAMADHLAEGDPDNQSVPEQGEVNLRAERTKYFGGGCALSRGHGSPHIETRVKDQLSLE</sequence>
<dbReference type="EMBL" id="JAPHNI010000040">
    <property type="protein sequence ID" value="KAJ8117819.1"/>
    <property type="molecule type" value="Genomic_DNA"/>
</dbReference>
<reference evidence="1" key="1">
    <citation type="submission" date="2022-11" db="EMBL/GenBank/DDBJ databases">
        <title>Genome Sequence of Boeremia exigua.</title>
        <authorList>
            <person name="Buettner E."/>
        </authorList>
    </citation>
    <scope>NUCLEOTIDE SEQUENCE</scope>
    <source>
        <strain evidence="1">CU02</strain>
    </source>
</reference>
<gene>
    <name evidence="1" type="ORF">OPT61_g1077</name>
</gene>
<comment type="caution">
    <text evidence="1">The sequence shown here is derived from an EMBL/GenBank/DDBJ whole genome shotgun (WGS) entry which is preliminary data.</text>
</comment>
<evidence type="ECO:0000313" key="2">
    <source>
        <dbReference type="Proteomes" id="UP001153331"/>
    </source>
</evidence>
<evidence type="ECO:0000313" key="1">
    <source>
        <dbReference type="EMBL" id="KAJ8117819.1"/>
    </source>
</evidence>
<name>A0ACC2IRV7_9PLEO</name>
<proteinExistence type="predicted"/>